<keyword evidence="1" id="KW-0732">Signal</keyword>
<accession>A0A4P7GIY3</accession>
<evidence type="ECO:0008006" key="4">
    <source>
        <dbReference type="Google" id="ProtNLM"/>
    </source>
</evidence>
<evidence type="ECO:0000256" key="1">
    <source>
        <dbReference type="SAM" id="SignalP"/>
    </source>
</evidence>
<organism evidence="2 3">
    <name type="scientific">Nocardioides euryhalodurans</name>
    <dbReference type="NCBI Taxonomy" id="2518370"/>
    <lineage>
        <taxon>Bacteria</taxon>
        <taxon>Bacillati</taxon>
        <taxon>Actinomycetota</taxon>
        <taxon>Actinomycetes</taxon>
        <taxon>Propionibacteriales</taxon>
        <taxon>Nocardioidaceae</taxon>
        <taxon>Nocardioides</taxon>
    </lineage>
</organism>
<reference evidence="2 3" key="1">
    <citation type="submission" date="2019-03" db="EMBL/GenBank/DDBJ databases">
        <title>Three New Species of Nocardioides, Nocardioides euryhalodurans sp. nov., Nocardioides seonyuensis sp. nov. and Nocardioides eburneoflavus sp. nov., Iolated from Soil.</title>
        <authorList>
            <person name="Roh S.G."/>
            <person name="Lee C."/>
            <person name="Kim M.-K."/>
            <person name="Kim S.B."/>
        </authorList>
    </citation>
    <scope>NUCLEOTIDE SEQUENCE [LARGE SCALE GENOMIC DNA]</scope>
    <source>
        <strain evidence="2 3">MMS17-SY117</strain>
    </source>
</reference>
<gene>
    <name evidence="2" type="ORF">EXE57_06275</name>
</gene>
<dbReference type="RefSeq" id="WP_135075179.1">
    <property type="nucleotide sequence ID" value="NZ_CP038267.1"/>
</dbReference>
<feature type="signal peptide" evidence="1">
    <location>
        <begin position="1"/>
        <end position="35"/>
    </location>
</feature>
<dbReference type="OrthoDB" id="5732461at2"/>
<evidence type="ECO:0000313" key="2">
    <source>
        <dbReference type="EMBL" id="QBR91926.1"/>
    </source>
</evidence>
<feature type="chain" id="PRO_5038429262" description="Serine protease" evidence="1">
    <location>
        <begin position="36"/>
        <end position="293"/>
    </location>
</feature>
<dbReference type="EMBL" id="CP038267">
    <property type="protein sequence ID" value="QBR91926.1"/>
    <property type="molecule type" value="Genomic_DNA"/>
</dbReference>
<keyword evidence="3" id="KW-1185">Reference proteome</keyword>
<dbReference type="InterPro" id="IPR009003">
    <property type="entry name" value="Peptidase_S1_PA"/>
</dbReference>
<sequence>MRLAQTTTRRLAGSAAVLASAVLATALSTSAPATAVEAAAWAPADTAEITPGVQMYTDGAQCTGNFVFSDGAGNTYVGYAAHCAGTGAATDTDGCDAQSLPLGTRVTFARGGSLVSGGTEVGQGTLAYSSWLTMQQRGETDANACAYNDFALVKVDAADVSKVNPSMPFWGGPVALNTDGSAAGESVYSFGNSSLRGGVEALSPKQGASLGADGEGWTHPVYTVTPGVPGDSGSAFLDAEGNALGTLSTLALAPLAGSNGVGDLNRELGYAQQHGGIGGLALVPGTEPFSPLL</sequence>
<dbReference type="KEGG" id="noy:EXE57_06275"/>
<dbReference type="SUPFAM" id="SSF50494">
    <property type="entry name" value="Trypsin-like serine proteases"/>
    <property type="match status" value="1"/>
</dbReference>
<name>A0A4P7GIY3_9ACTN</name>
<evidence type="ECO:0000313" key="3">
    <source>
        <dbReference type="Proteomes" id="UP000294894"/>
    </source>
</evidence>
<dbReference type="AlphaFoldDB" id="A0A4P7GIY3"/>
<proteinExistence type="predicted"/>
<dbReference type="Proteomes" id="UP000294894">
    <property type="component" value="Chromosome"/>
</dbReference>
<protein>
    <recommendedName>
        <fullName evidence="4">Serine protease</fullName>
    </recommendedName>
</protein>